<accession>A0ABN7VZ33</accession>
<feature type="non-terminal residue" evidence="1">
    <location>
        <position position="207"/>
    </location>
</feature>
<dbReference type="Proteomes" id="UP000789901">
    <property type="component" value="Unassembled WGS sequence"/>
</dbReference>
<dbReference type="EMBL" id="CAJVQB010026223">
    <property type="protein sequence ID" value="CAG8808065.1"/>
    <property type="molecule type" value="Genomic_DNA"/>
</dbReference>
<keyword evidence="2" id="KW-1185">Reference proteome</keyword>
<sequence>MDCGFNISDLSIRPSDCDSYLTNPSEKIGPYYNGNLSVPFKKKYKLPLLSNDNNGNTLFFFYQFMDANDNPSFVVKVFDSENIYLKKNISSILLQSITQANTYEFYQGDSMTIYLSRRIRKIIIPNWKAIMGFRPDYDIKPYLKSRSEVARAQHNAKTYIMVKGETDITTVLNTLGLIGGAWSLAVAAYKLLFGDDAIQPFGFIQKH</sequence>
<gene>
    <name evidence="1" type="ORF">GMARGA_LOCUS24633</name>
</gene>
<comment type="caution">
    <text evidence="1">The sequence shown here is derived from an EMBL/GenBank/DDBJ whole genome shotgun (WGS) entry which is preliminary data.</text>
</comment>
<proteinExistence type="predicted"/>
<evidence type="ECO:0000313" key="2">
    <source>
        <dbReference type="Proteomes" id="UP000789901"/>
    </source>
</evidence>
<organism evidence="1 2">
    <name type="scientific">Gigaspora margarita</name>
    <dbReference type="NCBI Taxonomy" id="4874"/>
    <lineage>
        <taxon>Eukaryota</taxon>
        <taxon>Fungi</taxon>
        <taxon>Fungi incertae sedis</taxon>
        <taxon>Mucoromycota</taxon>
        <taxon>Glomeromycotina</taxon>
        <taxon>Glomeromycetes</taxon>
        <taxon>Diversisporales</taxon>
        <taxon>Gigasporaceae</taxon>
        <taxon>Gigaspora</taxon>
    </lineage>
</organism>
<evidence type="ECO:0000313" key="1">
    <source>
        <dbReference type="EMBL" id="CAG8808065.1"/>
    </source>
</evidence>
<name>A0ABN7VZ33_GIGMA</name>
<protein>
    <submittedName>
        <fullName evidence="1">13019_t:CDS:1</fullName>
    </submittedName>
</protein>
<reference evidence="1 2" key="1">
    <citation type="submission" date="2021-06" db="EMBL/GenBank/DDBJ databases">
        <authorList>
            <person name="Kallberg Y."/>
            <person name="Tangrot J."/>
            <person name="Rosling A."/>
        </authorList>
    </citation>
    <scope>NUCLEOTIDE SEQUENCE [LARGE SCALE GENOMIC DNA]</scope>
    <source>
        <strain evidence="1 2">120-4 pot B 10/14</strain>
    </source>
</reference>